<protein>
    <submittedName>
        <fullName evidence="2">DUF1996 domain-containing protein</fullName>
    </submittedName>
</protein>
<feature type="domain" description="DUF1996" evidence="1">
    <location>
        <begin position="95"/>
        <end position="328"/>
    </location>
</feature>
<evidence type="ECO:0000313" key="3">
    <source>
        <dbReference type="Proteomes" id="UP001597283"/>
    </source>
</evidence>
<dbReference type="InterPro" id="IPR018535">
    <property type="entry name" value="DUF1996"/>
</dbReference>
<dbReference type="PANTHER" id="PTHR43662:SF3">
    <property type="entry name" value="DOMAIN PROTEIN, PUTATIVE (AFU_ORTHOLOGUE AFUA_6G11970)-RELATED"/>
    <property type="match status" value="1"/>
</dbReference>
<organism evidence="2 3">
    <name type="scientific">Sphingomonas floccifaciens</name>
    <dbReference type="NCBI Taxonomy" id="1844115"/>
    <lineage>
        <taxon>Bacteria</taxon>
        <taxon>Pseudomonadati</taxon>
        <taxon>Pseudomonadota</taxon>
        <taxon>Alphaproteobacteria</taxon>
        <taxon>Sphingomonadales</taxon>
        <taxon>Sphingomonadaceae</taxon>
        <taxon>Sphingomonas</taxon>
    </lineage>
</organism>
<evidence type="ECO:0000259" key="1">
    <source>
        <dbReference type="Pfam" id="PF09362"/>
    </source>
</evidence>
<dbReference type="EMBL" id="JBHUFC010000003">
    <property type="protein sequence ID" value="MFD1788393.1"/>
    <property type="molecule type" value="Genomic_DNA"/>
</dbReference>
<dbReference type="RefSeq" id="WP_380940778.1">
    <property type="nucleotide sequence ID" value="NZ_JBHUFC010000003.1"/>
</dbReference>
<accession>A0ABW4NF87</accession>
<keyword evidence="3" id="KW-1185">Reference proteome</keyword>
<gene>
    <name evidence="2" type="ORF">ACFSC3_12500</name>
</gene>
<name>A0ABW4NF87_9SPHN</name>
<dbReference type="Pfam" id="PF09362">
    <property type="entry name" value="DUF1996"/>
    <property type="match status" value="1"/>
</dbReference>
<sequence length="376" mass="40708">MTAPRAAGRRMRLGGLAMLFACLLGLAGAASGGLLAPASTQLIADEVRLDQHAPIASNFDRRRELQRADVPASASPDVVGAFRFICQAGHISADDPIVYPGQRGRSHLHQFFGNTLTNADSSYESLRTTGDSTCMGPLNRSAYWMPAMLNGMGQVVRPDYVSIYYKRLPESDPACRRQGRACVPLPRGLRFIFGHDMLDMRNAPTGNAYWNCQGAGATPGHYPSLAEARRHCAAGSQIGAIIVAPDCWDGANLDSPDHRSHISYAGYGDTGVLRCPASHPFVIPQFTLGAWYTSDASLPKWHLSSDRMPGMAPMEDGTSLHSDWWGAWDDETMATWTAHCINRKLNCSDGVLGDGTGMKRPAGFGYTATPRLVRVP</sequence>
<dbReference type="PANTHER" id="PTHR43662">
    <property type="match status" value="1"/>
</dbReference>
<dbReference type="Proteomes" id="UP001597283">
    <property type="component" value="Unassembled WGS sequence"/>
</dbReference>
<proteinExistence type="predicted"/>
<reference evidence="3" key="1">
    <citation type="journal article" date="2019" name="Int. J. Syst. Evol. Microbiol.">
        <title>The Global Catalogue of Microorganisms (GCM) 10K type strain sequencing project: providing services to taxonomists for standard genome sequencing and annotation.</title>
        <authorList>
            <consortium name="The Broad Institute Genomics Platform"/>
            <consortium name="The Broad Institute Genome Sequencing Center for Infectious Disease"/>
            <person name="Wu L."/>
            <person name="Ma J."/>
        </authorList>
    </citation>
    <scope>NUCLEOTIDE SEQUENCE [LARGE SCALE GENOMIC DNA]</scope>
    <source>
        <strain evidence="3">Q85</strain>
    </source>
</reference>
<evidence type="ECO:0000313" key="2">
    <source>
        <dbReference type="EMBL" id="MFD1788393.1"/>
    </source>
</evidence>
<comment type="caution">
    <text evidence="2">The sequence shown here is derived from an EMBL/GenBank/DDBJ whole genome shotgun (WGS) entry which is preliminary data.</text>
</comment>